<dbReference type="AlphaFoldDB" id="A0A0G1I0C7"/>
<name>A0A0G1I0C7_UNCK3</name>
<evidence type="ECO:0000313" key="10">
    <source>
        <dbReference type="Proteomes" id="UP000034752"/>
    </source>
</evidence>
<evidence type="ECO:0000256" key="3">
    <source>
        <dbReference type="ARBA" id="ARBA00022801"/>
    </source>
</evidence>
<dbReference type="SMART" id="SM00471">
    <property type="entry name" value="HDc"/>
    <property type="match status" value="1"/>
</dbReference>
<protein>
    <recommendedName>
        <fullName evidence="5 6">Ribonuclease Y</fullName>
        <shortName evidence="5">RNase Y</shortName>
        <ecNumber evidence="5 6">3.1.-.-</ecNumber>
    </recommendedName>
</protein>
<dbReference type="InterPro" id="IPR036612">
    <property type="entry name" value="KH_dom_type_1_sf"/>
</dbReference>
<dbReference type="Gene3D" id="1.10.3210.10">
    <property type="entry name" value="Hypothetical protein af1432"/>
    <property type="match status" value="1"/>
</dbReference>
<keyword evidence="5" id="KW-0472">Membrane</keyword>
<dbReference type="GO" id="GO:0005886">
    <property type="term" value="C:plasma membrane"/>
    <property type="evidence" value="ECO:0007669"/>
    <property type="project" value="UniProtKB-SubCell"/>
</dbReference>
<dbReference type="CDD" id="cd22431">
    <property type="entry name" value="KH-I_RNaseY"/>
    <property type="match status" value="1"/>
</dbReference>
<dbReference type="PATRIC" id="fig|1620410.3.peg.165"/>
<dbReference type="Pfam" id="PF00013">
    <property type="entry name" value="KH_1"/>
    <property type="match status" value="1"/>
</dbReference>
<evidence type="ECO:0000256" key="4">
    <source>
        <dbReference type="ARBA" id="ARBA00022884"/>
    </source>
</evidence>
<keyword evidence="5" id="KW-1133">Transmembrane helix</keyword>
<keyword evidence="7" id="KW-0175">Coiled coil</keyword>
<evidence type="ECO:0000259" key="8">
    <source>
        <dbReference type="PROSITE" id="PS51831"/>
    </source>
</evidence>
<dbReference type="InterPro" id="IPR004087">
    <property type="entry name" value="KH_dom"/>
</dbReference>
<dbReference type="InterPro" id="IPR006674">
    <property type="entry name" value="HD_domain"/>
</dbReference>
<feature type="coiled-coil region" evidence="7">
    <location>
        <begin position="30"/>
        <end position="125"/>
    </location>
</feature>
<dbReference type="EMBL" id="LCIJ01000006">
    <property type="protein sequence ID" value="KKT52881.1"/>
    <property type="molecule type" value="Genomic_DNA"/>
</dbReference>
<dbReference type="NCBIfam" id="TIGR00277">
    <property type="entry name" value="HDIG"/>
    <property type="match status" value="1"/>
</dbReference>
<evidence type="ECO:0000256" key="1">
    <source>
        <dbReference type="ARBA" id="ARBA00022722"/>
    </source>
</evidence>
<keyword evidence="1 5" id="KW-0540">Nuclease</keyword>
<dbReference type="EC" id="3.1.-.-" evidence="5 6"/>
<dbReference type="InterPro" id="IPR004088">
    <property type="entry name" value="KH_dom_type_1"/>
</dbReference>
<dbReference type="PROSITE" id="PS50084">
    <property type="entry name" value="KH_TYPE_1"/>
    <property type="match status" value="1"/>
</dbReference>
<dbReference type="Proteomes" id="UP000034752">
    <property type="component" value="Unassembled WGS sequence"/>
</dbReference>
<dbReference type="GO" id="GO:0003723">
    <property type="term" value="F:RNA binding"/>
    <property type="evidence" value="ECO:0007669"/>
    <property type="project" value="UniProtKB-UniRule"/>
</dbReference>
<comment type="caution">
    <text evidence="9">The sequence shown here is derived from an EMBL/GenBank/DDBJ whole genome shotgun (WGS) entry which is preliminary data.</text>
</comment>
<reference evidence="9 10" key="1">
    <citation type="journal article" date="2015" name="Nature">
        <title>rRNA introns, odd ribosomes, and small enigmatic genomes across a large radiation of phyla.</title>
        <authorList>
            <person name="Brown C.T."/>
            <person name="Hug L.A."/>
            <person name="Thomas B.C."/>
            <person name="Sharon I."/>
            <person name="Castelle C.J."/>
            <person name="Singh A."/>
            <person name="Wilkins M.J."/>
            <person name="Williams K.H."/>
            <person name="Banfield J.F."/>
        </authorList>
    </citation>
    <scope>NUCLEOTIDE SEQUENCE [LARGE SCALE GENOMIC DNA]</scope>
</reference>
<dbReference type="GO" id="GO:0004521">
    <property type="term" value="F:RNA endonuclease activity"/>
    <property type="evidence" value="ECO:0007669"/>
    <property type="project" value="UniProtKB-UniRule"/>
</dbReference>
<dbReference type="HAMAP" id="MF_00335">
    <property type="entry name" value="RNase_Y"/>
    <property type="match status" value="1"/>
</dbReference>
<dbReference type="Gene3D" id="3.30.1370.10">
    <property type="entry name" value="K Homology domain, type 1"/>
    <property type="match status" value="1"/>
</dbReference>
<dbReference type="PANTHER" id="PTHR12826">
    <property type="entry name" value="RIBONUCLEASE Y"/>
    <property type="match status" value="1"/>
</dbReference>
<comment type="function">
    <text evidence="5">Endoribonuclease that initiates mRNA decay.</text>
</comment>
<sequence length="514" mass="57464">MENYWLIIAYVAAGALVGYYLRSLTTQKKISNAEAEADKIVKKAQAKLDEASKKEKEIVIAAKEEASKIRERIEKEEQQRRSEISDLDKRLRQKDDLLDKRAMELDKKQEAVYEQDKEIKNVREEILKIREQQETRLAEIAKLSKEEAKELLLKRAEKDAKEEIVKLMHDIESEAKETAEAKARDIVATSIQRYAGETAVENTTNVVAIPSDEMKGRIIGKEGRNIQAFERATGVDLIVDDTPDVVVISSFDPVRRAVAKNALERLLADGRIQPSRIEEVVERAQKEINNEMKKAGEEAVLELGLTGLPLDLVKLIGRLKYRTSYGQNILHHSVEAAHLAGMMAAQIGADIRLAKLATLMHDIGKALDHEFEGSHVDLSRDIVVKYGLPKEVIQAVEVSHEGSGGPKTAIDFISMAADAISAARPGARRESLEQFIKRLGDLENIAKSFPGIDRAYAIQAGREVRVLVIPEEVDDLGIIKLAKEMAQKIEKEMTYPGTVKVNVIREIRAEDIAK</sequence>
<keyword evidence="2 5" id="KW-0255">Endonuclease</keyword>
<keyword evidence="5" id="KW-0812">Transmembrane</keyword>
<dbReference type="GO" id="GO:0006402">
    <property type="term" value="P:mRNA catabolic process"/>
    <property type="evidence" value="ECO:0007669"/>
    <property type="project" value="UniProtKB-UniRule"/>
</dbReference>
<dbReference type="SMART" id="SM00322">
    <property type="entry name" value="KH"/>
    <property type="match status" value="1"/>
</dbReference>
<dbReference type="InterPro" id="IPR006675">
    <property type="entry name" value="HDIG_dom"/>
</dbReference>
<dbReference type="InterPro" id="IPR017705">
    <property type="entry name" value="Ribonuclease_Y"/>
</dbReference>
<comment type="subcellular location">
    <subcellularLocation>
        <location evidence="5">Cell membrane</location>
        <topology evidence="5">Single-pass membrane protein</topology>
    </subcellularLocation>
</comment>
<evidence type="ECO:0000256" key="7">
    <source>
        <dbReference type="SAM" id="Coils"/>
    </source>
</evidence>
<evidence type="ECO:0000313" key="9">
    <source>
        <dbReference type="EMBL" id="KKT52881.1"/>
    </source>
</evidence>
<dbReference type="Pfam" id="PF12072">
    <property type="entry name" value="RNase_Y_N"/>
    <property type="match status" value="1"/>
</dbReference>
<dbReference type="PANTHER" id="PTHR12826:SF15">
    <property type="entry name" value="RIBONUCLEASE Y"/>
    <property type="match status" value="1"/>
</dbReference>
<feature type="domain" description="HD" evidence="8">
    <location>
        <begin position="329"/>
        <end position="423"/>
    </location>
</feature>
<keyword evidence="3 5" id="KW-0378">Hydrolase</keyword>
<organism evidence="9 10">
    <name type="scientific">candidate division Kazan bacterium GW2011_GWA1_44_22</name>
    <dbReference type="NCBI Taxonomy" id="1620410"/>
    <lineage>
        <taxon>Bacteria</taxon>
        <taxon>Bacteria division Kazan-3B-28</taxon>
    </lineage>
</organism>
<evidence type="ECO:0000256" key="6">
    <source>
        <dbReference type="NCBIfam" id="TIGR03319"/>
    </source>
</evidence>
<accession>A0A0G1I0C7</accession>
<dbReference type="NCBIfam" id="TIGR03319">
    <property type="entry name" value="RNase_Y"/>
    <property type="match status" value="1"/>
</dbReference>
<dbReference type="SUPFAM" id="SSF54791">
    <property type="entry name" value="Eukaryotic type KH-domain (KH-domain type I)"/>
    <property type="match status" value="1"/>
</dbReference>
<proteinExistence type="inferred from homology"/>
<dbReference type="InterPro" id="IPR003607">
    <property type="entry name" value="HD/PDEase_dom"/>
</dbReference>
<dbReference type="CDD" id="cd00077">
    <property type="entry name" value="HDc"/>
    <property type="match status" value="1"/>
</dbReference>
<feature type="transmembrane region" description="Helical" evidence="5">
    <location>
        <begin position="6"/>
        <end position="22"/>
    </location>
</feature>
<dbReference type="GO" id="GO:0016787">
    <property type="term" value="F:hydrolase activity"/>
    <property type="evidence" value="ECO:0007669"/>
    <property type="project" value="UniProtKB-KW"/>
</dbReference>
<keyword evidence="5" id="KW-1003">Cell membrane</keyword>
<dbReference type="PROSITE" id="PS51831">
    <property type="entry name" value="HD"/>
    <property type="match status" value="1"/>
</dbReference>
<evidence type="ECO:0000256" key="2">
    <source>
        <dbReference type="ARBA" id="ARBA00022759"/>
    </source>
</evidence>
<dbReference type="InterPro" id="IPR022711">
    <property type="entry name" value="RNase_Y_N"/>
</dbReference>
<keyword evidence="4 5" id="KW-0694">RNA-binding</keyword>
<gene>
    <name evidence="5" type="primary">rny</name>
    <name evidence="9" type="ORF">VE96_C0006G0008</name>
</gene>
<comment type="similarity">
    <text evidence="5">Belongs to the RNase Y family.</text>
</comment>
<dbReference type="Pfam" id="PF01966">
    <property type="entry name" value="HD"/>
    <property type="match status" value="1"/>
</dbReference>
<evidence type="ECO:0000256" key="5">
    <source>
        <dbReference type="HAMAP-Rule" id="MF_00335"/>
    </source>
</evidence>
<dbReference type="SUPFAM" id="SSF109604">
    <property type="entry name" value="HD-domain/PDEase-like"/>
    <property type="match status" value="1"/>
</dbReference>